<proteinExistence type="predicted"/>
<comment type="caution">
    <text evidence="1">The sequence shown here is derived from an EMBL/GenBank/DDBJ whole genome shotgun (WGS) entry which is preliminary data.</text>
</comment>
<evidence type="ECO:0000313" key="2">
    <source>
        <dbReference type="Proteomes" id="UP000768646"/>
    </source>
</evidence>
<sequence length="361" mass="42470">MCVEWSSNEQYILCRRVLILGQNWEKISEGIVEHDADNCKEEWERINSKNKSINFYQTSPTTMKFWTPMEVSKLQNSINTYILDKNLDIPITSSNSLWNEISSHVGRSSIQCYLKWKRSSNQRILKGTWTYSEKEILEKAHEKYGNQWKKISELIPGRTSSQIEIYFRENRRNFLKNNLQYSPDIIDVLDRLISTGSYHTSKGKISWTKLSKDNFPNIKPIQLRKAWIRHNTIGFKRNAWTSQEIDMLLNAVKSVQESCISYQIWKAVANLVPGRTPESCKTKYRYLKFQKLASVPCKNWTTSENLKLIEIAFQRKFRWVDVAKDLRHPETLCRAKFHSLLTERGTISGDLAREAWSNREK</sequence>
<evidence type="ECO:0000313" key="1">
    <source>
        <dbReference type="EMBL" id="KAG4305307.1"/>
    </source>
</evidence>
<protein>
    <submittedName>
        <fullName evidence="1">Uncharacterized protein</fullName>
    </submittedName>
</protein>
<dbReference type="EMBL" id="JABTEG010000004">
    <property type="protein sequence ID" value="KAG4305307.1"/>
    <property type="molecule type" value="Genomic_DNA"/>
</dbReference>
<organism evidence="1 2">
    <name type="scientific">Pneumocystis oryctolagi</name>
    <dbReference type="NCBI Taxonomy" id="42067"/>
    <lineage>
        <taxon>Eukaryota</taxon>
        <taxon>Fungi</taxon>
        <taxon>Dikarya</taxon>
        <taxon>Ascomycota</taxon>
        <taxon>Taphrinomycotina</taxon>
        <taxon>Pneumocystomycetes</taxon>
        <taxon>Pneumocystaceae</taxon>
        <taxon>Pneumocystis</taxon>
    </lineage>
</organism>
<gene>
    <name evidence="1" type="ORF">PORY_001477</name>
</gene>
<name>A0ACB7CFM2_9ASCO</name>
<accession>A0ACB7CFM2</accession>
<keyword evidence="2" id="KW-1185">Reference proteome</keyword>
<dbReference type="Proteomes" id="UP000768646">
    <property type="component" value="Unassembled WGS sequence"/>
</dbReference>
<reference evidence="1 2" key="1">
    <citation type="journal article" date="2021" name="Commun. Biol.">
        <title>Genomic insights into the host specific adaptation of the Pneumocystis genus.</title>
        <authorList>
            <person name="Cisse O.H."/>
            <person name="Ma L."/>
            <person name="Dekker J.P."/>
            <person name="Khil P.P."/>
            <person name="Youn J.-H."/>
            <person name="Brenchley J.M."/>
            <person name="Blair R."/>
            <person name="Pahar B."/>
            <person name="Chabe M."/>
            <person name="Van Rompay K.K.A."/>
            <person name="Keesler R."/>
            <person name="Sukura A."/>
            <person name="Hirsch V."/>
            <person name="Kutty G."/>
            <person name="Liu Y."/>
            <person name="Peng L."/>
            <person name="Chen J."/>
            <person name="Song J."/>
            <person name="Weissenbacher-Lang C."/>
            <person name="Xu J."/>
            <person name="Upham N.S."/>
            <person name="Stajich J.E."/>
            <person name="Cuomo C.A."/>
            <person name="Cushion M.T."/>
            <person name="Kovacs J.A."/>
        </authorList>
    </citation>
    <scope>NUCLEOTIDE SEQUENCE [LARGE SCALE GENOMIC DNA]</scope>
    <source>
        <strain evidence="1 2">RABM</strain>
    </source>
</reference>